<dbReference type="GO" id="GO:0014069">
    <property type="term" value="C:postsynaptic density"/>
    <property type="evidence" value="ECO:0007669"/>
    <property type="project" value="TreeGrafter"/>
</dbReference>
<organism evidence="9 10">
    <name type="scientific">Cyprinus carpio</name>
    <name type="common">Common carp</name>
    <dbReference type="NCBI Taxonomy" id="7962"/>
    <lineage>
        <taxon>Eukaryota</taxon>
        <taxon>Metazoa</taxon>
        <taxon>Chordata</taxon>
        <taxon>Craniata</taxon>
        <taxon>Vertebrata</taxon>
        <taxon>Euteleostomi</taxon>
        <taxon>Actinopterygii</taxon>
        <taxon>Neopterygii</taxon>
        <taxon>Teleostei</taxon>
        <taxon>Ostariophysi</taxon>
        <taxon>Cypriniformes</taxon>
        <taxon>Cyprinidae</taxon>
        <taxon>Cyprininae</taxon>
        <taxon>Cyprinus</taxon>
    </lineage>
</organism>
<dbReference type="GO" id="GO:0032591">
    <property type="term" value="C:dendritic spine membrane"/>
    <property type="evidence" value="ECO:0007669"/>
    <property type="project" value="TreeGrafter"/>
</dbReference>
<feature type="domain" description="Shisa N-terminal" evidence="8">
    <location>
        <begin position="105"/>
        <end position="155"/>
    </location>
</feature>
<feature type="compositionally biased region" description="Gly residues" evidence="5">
    <location>
        <begin position="548"/>
        <end position="559"/>
    </location>
</feature>
<evidence type="ECO:0000256" key="1">
    <source>
        <dbReference type="ARBA" id="ARBA00004370"/>
    </source>
</evidence>
<dbReference type="AlphaFoldDB" id="A0A8C1SHN0"/>
<evidence type="ECO:0000256" key="4">
    <source>
        <dbReference type="ARBA" id="ARBA00023136"/>
    </source>
</evidence>
<comment type="subcellular location">
    <subcellularLocation>
        <location evidence="1">Membrane</location>
    </subcellularLocation>
</comment>
<dbReference type="GO" id="GO:0048172">
    <property type="term" value="P:regulation of short-term neuronal synaptic plasticity"/>
    <property type="evidence" value="ECO:0007669"/>
    <property type="project" value="TreeGrafter"/>
</dbReference>
<evidence type="ECO:0000256" key="6">
    <source>
        <dbReference type="SAM" id="Phobius"/>
    </source>
</evidence>
<dbReference type="PANTHER" id="PTHR31774:SF2">
    <property type="entry name" value="PROTEIN SHISA-7"/>
    <property type="match status" value="1"/>
</dbReference>
<dbReference type="InterPro" id="IPR053891">
    <property type="entry name" value="Shisa_N"/>
</dbReference>
<feature type="region of interest" description="Disordered" evidence="5">
    <location>
        <begin position="405"/>
        <end position="427"/>
    </location>
</feature>
<name>A0A8C1SHN0_CYPCA</name>
<evidence type="ECO:0000256" key="3">
    <source>
        <dbReference type="ARBA" id="ARBA00022989"/>
    </source>
</evidence>
<evidence type="ECO:0000259" key="8">
    <source>
        <dbReference type="Pfam" id="PF13908"/>
    </source>
</evidence>
<reference evidence="9" key="1">
    <citation type="submission" date="2025-08" db="UniProtKB">
        <authorList>
            <consortium name="Ensembl"/>
        </authorList>
    </citation>
    <scope>IDENTIFICATION</scope>
</reference>
<proteinExistence type="predicted"/>
<evidence type="ECO:0000313" key="9">
    <source>
        <dbReference type="Ensembl" id="ENSCCRP00015007669.1"/>
    </source>
</evidence>
<feature type="compositionally biased region" description="Polar residues" evidence="5">
    <location>
        <begin position="561"/>
        <end position="572"/>
    </location>
</feature>
<keyword evidence="7" id="KW-0732">Signal</keyword>
<evidence type="ECO:0000256" key="7">
    <source>
        <dbReference type="SAM" id="SignalP"/>
    </source>
</evidence>
<feature type="chain" id="PRO_5034021539" evidence="7">
    <location>
        <begin position="19"/>
        <end position="572"/>
    </location>
</feature>
<dbReference type="Ensembl" id="ENSCCRT00015007988.1">
    <property type="protein sequence ID" value="ENSCCRP00015007669.1"/>
    <property type="gene ID" value="ENSCCRG00015003843.1"/>
</dbReference>
<feature type="compositionally biased region" description="Polar residues" evidence="5">
    <location>
        <begin position="405"/>
        <end position="424"/>
    </location>
</feature>
<dbReference type="InterPro" id="IPR026910">
    <property type="entry name" value="Shisa"/>
</dbReference>
<keyword evidence="3 6" id="KW-1133">Transmembrane helix</keyword>
<evidence type="ECO:0000313" key="10">
    <source>
        <dbReference type="Proteomes" id="UP000694700"/>
    </source>
</evidence>
<evidence type="ECO:0000256" key="5">
    <source>
        <dbReference type="SAM" id="MobiDB-lite"/>
    </source>
</evidence>
<dbReference type="Pfam" id="PF13908">
    <property type="entry name" value="Shisa_N"/>
    <property type="match status" value="1"/>
</dbReference>
<dbReference type="PANTHER" id="PTHR31774">
    <property type="entry name" value="PROTEIN SHISA-9-RELATED"/>
    <property type="match status" value="1"/>
</dbReference>
<accession>A0A8C1SHN0</accession>
<dbReference type="GO" id="GO:0032281">
    <property type="term" value="C:AMPA glutamate receptor complex"/>
    <property type="evidence" value="ECO:0007669"/>
    <property type="project" value="TreeGrafter"/>
</dbReference>
<keyword evidence="4 6" id="KW-0472">Membrane</keyword>
<feature type="region of interest" description="Disordered" evidence="5">
    <location>
        <begin position="548"/>
        <end position="572"/>
    </location>
</feature>
<dbReference type="GO" id="GO:0045211">
    <property type="term" value="C:postsynaptic membrane"/>
    <property type="evidence" value="ECO:0007669"/>
    <property type="project" value="TreeGrafter"/>
</dbReference>
<dbReference type="Proteomes" id="UP000694700">
    <property type="component" value="Unplaced"/>
</dbReference>
<keyword evidence="2 6" id="KW-0812">Transmembrane</keyword>
<feature type="transmembrane region" description="Helical" evidence="6">
    <location>
        <begin position="190"/>
        <end position="211"/>
    </location>
</feature>
<evidence type="ECO:0000256" key="2">
    <source>
        <dbReference type="ARBA" id="ARBA00022692"/>
    </source>
</evidence>
<feature type="region of interest" description="Disordered" evidence="5">
    <location>
        <begin position="236"/>
        <end position="263"/>
    </location>
</feature>
<protein>
    <submittedName>
        <fullName evidence="9">Shisa family member 7</fullName>
    </submittedName>
</protein>
<feature type="signal peptide" evidence="7">
    <location>
        <begin position="1"/>
        <end position="18"/>
    </location>
</feature>
<sequence>MPPAAILLFFLFGTVVYTVTITSERSSVNGGPVLLLLRGRSRKFPQPDVQGKEAAAMAAEPEAAEIPPRPLPQIMLPRNVTADALKPPLGAAQVAPPPRRLVDVDVCQGYYDVMGQFDNTFNCTKGTYIYCCGTCHYRFCCEHQRSRLDQDSCTNYRSPVWAITAGPITEPPIRHDPDFDPLQQQSNNTAYVIGGVISFTMAVAIGVKVAFHKLSRRPRNRDINMPRALVDILRHQSSPVQQGERNNSTVLTTATSSEGTLGRTSKNFYAPILQSKDNRSKSISPTHKRTLLSSKHNNSGFHPSFSHSFHNLAQLPPSYETVMKPELNRYSSLKRLGECTLPLNTSRTRIHMPSSTSTPNPYPLPQTQYNPTFETMSKPPRRVMSQDQLLALVEGNTLSRLSKNQQHQYYKPMTTSKSSNTQTLRKSHERLLVSPDRLEERMMGDYGGMVPTMSRLTHHQKAQSQQNVCVTPSLDRHHMIKMNSHPTSGREQDHTVATMSSGHGAGTLGWGEVHGSGGGPGAMAHSARRMAFATKRQNTIEQLHFLPGGGGGGGVGGGSQALRTGSKNEVTV</sequence>